<evidence type="ECO:0000313" key="1">
    <source>
        <dbReference type="EMBL" id="GFF12901.1"/>
    </source>
</evidence>
<organism evidence="1 2">
    <name type="scientific">Aspergillus terreus</name>
    <dbReference type="NCBI Taxonomy" id="33178"/>
    <lineage>
        <taxon>Eukaryota</taxon>
        <taxon>Fungi</taxon>
        <taxon>Dikarya</taxon>
        <taxon>Ascomycota</taxon>
        <taxon>Pezizomycotina</taxon>
        <taxon>Eurotiomycetes</taxon>
        <taxon>Eurotiomycetidae</taxon>
        <taxon>Eurotiales</taxon>
        <taxon>Aspergillaceae</taxon>
        <taxon>Aspergillus</taxon>
        <taxon>Aspergillus subgen. Circumdati</taxon>
    </lineage>
</organism>
<name>A0A5M3YT38_ASPTE</name>
<comment type="caution">
    <text evidence="1">The sequence shown here is derived from an EMBL/GenBank/DDBJ whole genome shotgun (WGS) entry which is preliminary data.</text>
</comment>
<evidence type="ECO:0000313" key="2">
    <source>
        <dbReference type="Proteomes" id="UP000452235"/>
    </source>
</evidence>
<keyword evidence="2" id="KW-1185">Reference proteome</keyword>
<sequence>MFPSQDPAYEGDLEETIQRLEMQKYKLFLETEENNRQLQLAGMRKELEKLVGELQTWSASTCARHRGQRFKTNLQALSDEGFRYHLIAHVLFVERRPDLALVLALFLNSINCKLIEGNPASFVAFVIGRYPLGAISMERNSLVKSLKKIIREACQFEDIKALLNDWLEEVWYIGQSGVPVRTLCSTGQDRMLQVKIFRGETSFPNLSAVLQEVRSRNIRNASVVSQYLQREVQHSRTDGIVRATQQLGKDDLTIDLLTARVRVILPGRSATSQEAKVFRISIVRFSLQSMLEALTDQGIKVSTAFKRLMEEETRHPYPVLAIAAKPQLLPLPIIFLPRGKFSLEVAYKVFDRTLHLMNPREGHLAYYHGL</sequence>
<dbReference type="EMBL" id="BLJY01000002">
    <property type="protein sequence ID" value="GFF12901.1"/>
    <property type="molecule type" value="Genomic_DNA"/>
</dbReference>
<proteinExistence type="predicted"/>
<accession>A0A5M3YT38</accession>
<dbReference type="Proteomes" id="UP000452235">
    <property type="component" value="Unassembled WGS sequence"/>
</dbReference>
<reference evidence="1 2" key="1">
    <citation type="submission" date="2020-01" db="EMBL/GenBank/DDBJ databases">
        <title>Aspergillus terreus IFO 6365 whole genome shotgun sequence.</title>
        <authorList>
            <person name="Kanamasa S."/>
            <person name="Takahashi H."/>
        </authorList>
    </citation>
    <scope>NUCLEOTIDE SEQUENCE [LARGE SCALE GENOMIC DNA]</scope>
    <source>
        <strain evidence="1 2">IFO 6365</strain>
    </source>
</reference>
<dbReference type="AlphaFoldDB" id="A0A5M3YT38"/>
<protein>
    <submittedName>
        <fullName evidence="1">Uncharacterized protein</fullName>
    </submittedName>
</protein>
<gene>
    <name evidence="1" type="ORF">ATEIFO6365_0002001100</name>
</gene>